<dbReference type="AlphaFoldDB" id="A0A0R1SBP5"/>
<organism evidence="4 5">
    <name type="scientific">Lentilactobacillus diolivorans DSM 14421</name>
    <dbReference type="NCBI Taxonomy" id="1423739"/>
    <lineage>
        <taxon>Bacteria</taxon>
        <taxon>Bacillati</taxon>
        <taxon>Bacillota</taxon>
        <taxon>Bacilli</taxon>
        <taxon>Lactobacillales</taxon>
        <taxon>Lactobacillaceae</taxon>
        <taxon>Lentilactobacillus</taxon>
    </lineage>
</organism>
<keyword evidence="2" id="KW-0378">Hydrolase</keyword>
<dbReference type="Proteomes" id="UP000052013">
    <property type="component" value="Unassembled WGS sequence"/>
</dbReference>
<dbReference type="GO" id="GO:0016787">
    <property type="term" value="F:hydrolase activity"/>
    <property type="evidence" value="ECO:0007669"/>
    <property type="project" value="UniProtKB-KW"/>
</dbReference>
<sequence>MAVHSGLKDILLVIDVQNGLSSAANFGELVTKINQRIDQYRQAHRPIVFVQHVNGDLPYDSQAWQLAPGLHRQSADRVILKYHSDSFFETGLADFLHHRSISAVEVCGLQTEYCIDTAIRVGHDLGFKMAIISGLDSTFDTKDLSANQIIKHHEMIWNGSFAEVMSEPINWV</sequence>
<name>A0A0R1SBP5_9LACO</name>
<dbReference type="EMBL" id="AZEY01000041">
    <property type="protein sequence ID" value="KRL66480.1"/>
    <property type="molecule type" value="Genomic_DNA"/>
</dbReference>
<feature type="domain" description="Isochorismatase-like" evidence="3">
    <location>
        <begin position="10"/>
        <end position="134"/>
    </location>
</feature>
<dbReference type="SUPFAM" id="SSF52499">
    <property type="entry name" value="Isochorismatase-like hydrolases"/>
    <property type="match status" value="1"/>
</dbReference>
<evidence type="ECO:0000256" key="2">
    <source>
        <dbReference type="ARBA" id="ARBA00022801"/>
    </source>
</evidence>
<protein>
    <submittedName>
        <fullName evidence="4">Isochorismatase family protein</fullName>
    </submittedName>
</protein>
<dbReference type="RefSeq" id="WP_057864360.1">
    <property type="nucleotide sequence ID" value="NZ_AZEY01000041.1"/>
</dbReference>
<comment type="caution">
    <text evidence="4">The sequence shown here is derived from an EMBL/GenBank/DDBJ whole genome shotgun (WGS) entry which is preliminary data.</text>
</comment>
<gene>
    <name evidence="4" type="ORF">FC85_GL002785</name>
</gene>
<dbReference type="InterPro" id="IPR050272">
    <property type="entry name" value="Isochorismatase-like_hydrls"/>
</dbReference>
<dbReference type="CDD" id="cd01014">
    <property type="entry name" value="nicotinamidase_related"/>
    <property type="match status" value="1"/>
</dbReference>
<dbReference type="InterPro" id="IPR000868">
    <property type="entry name" value="Isochorismatase-like_dom"/>
</dbReference>
<dbReference type="PANTHER" id="PTHR43540">
    <property type="entry name" value="PEROXYUREIDOACRYLATE/UREIDOACRYLATE AMIDOHYDROLASE-RELATED"/>
    <property type="match status" value="1"/>
</dbReference>
<evidence type="ECO:0000313" key="4">
    <source>
        <dbReference type="EMBL" id="KRL66480.1"/>
    </source>
</evidence>
<proteinExistence type="inferred from homology"/>
<dbReference type="Gene3D" id="3.40.50.850">
    <property type="entry name" value="Isochorismatase-like"/>
    <property type="match status" value="1"/>
</dbReference>
<dbReference type="InterPro" id="IPR036380">
    <property type="entry name" value="Isochorismatase-like_sf"/>
</dbReference>
<reference evidence="4 5" key="1">
    <citation type="journal article" date="2015" name="Genome Announc.">
        <title>Expanding the biotechnology potential of lactobacilli through comparative genomics of 213 strains and associated genera.</title>
        <authorList>
            <person name="Sun Z."/>
            <person name="Harris H.M."/>
            <person name="McCann A."/>
            <person name="Guo C."/>
            <person name="Argimon S."/>
            <person name="Zhang W."/>
            <person name="Yang X."/>
            <person name="Jeffery I.B."/>
            <person name="Cooney J.C."/>
            <person name="Kagawa T.F."/>
            <person name="Liu W."/>
            <person name="Song Y."/>
            <person name="Salvetti E."/>
            <person name="Wrobel A."/>
            <person name="Rasinkangas P."/>
            <person name="Parkhill J."/>
            <person name="Rea M.C."/>
            <person name="O'Sullivan O."/>
            <person name="Ritari J."/>
            <person name="Douillard F.P."/>
            <person name="Paul Ross R."/>
            <person name="Yang R."/>
            <person name="Briner A.E."/>
            <person name="Felis G.E."/>
            <person name="de Vos W.M."/>
            <person name="Barrangou R."/>
            <person name="Klaenhammer T.R."/>
            <person name="Caufield P.W."/>
            <person name="Cui Y."/>
            <person name="Zhang H."/>
            <person name="O'Toole P.W."/>
        </authorList>
    </citation>
    <scope>NUCLEOTIDE SEQUENCE [LARGE SCALE GENOMIC DNA]</scope>
    <source>
        <strain evidence="4 5">DSM 14421</strain>
    </source>
</reference>
<comment type="similarity">
    <text evidence="1">Belongs to the isochorismatase family.</text>
</comment>
<evidence type="ECO:0000256" key="1">
    <source>
        <dbReference type="ARBA" id="ARBA00006336"/>
    </source>
</evidence>
<dbReference type="PATRIC" id="fig|1423739.3.peg.2898"/>
<dbReference type="STRING" id="1423739.FC85_GL002785"/>
<dbReference type="PANTHER" id="PTHR43540:SF14">
    <property type="entry name" value="ISOCHORISMATASE"/>
    <property type="match status" value="1"/>
</dbReference>
<evidence type="ECO:0000259" key="3">
    <source>
        <dbReference type="Pfam" id="PF00857"/>
    </source>
</evidence>
<accession>A0A0R1SBP5</accession>
<evidence type="ECO:0000313" key="5">
    <source>
        <dbReference type="Proteomes" id="UP000052013"/>
    </source>
</evidence>
<dbReference type="Pfam" id="PF00857">
    <property type="entry name" value="Isochorismatase"/>
    <property type="match status" value="1"/>
</dbReference>